<dbReference type="Proteomes" id="UP000323000">
    <property type="component" value="Chromosome 5"/>
</dbReference>
<protein>
    <submittedName>
        <fullName evidence="1">Uncharacterized protein</fullName>
    </submittedName>
</protein>
<dbReference type="OrthoDB" id="778453at2759"/>
<keyword evidence="2" id="KW-1185">Reference proteome</keyword>
<dbReference type="PANTHER" id="PTHR36800">
    <property type="entry name" value="POLYAMINE-MODULATED FACTOR 1-BINDING PROTEIN"/>
    <property type="match status" value="1"/>
</dbReference>
<sequence>MATSPSQSDAQIDQPLSLESDSQLSSVVYDMSQQVQMAMTNMLKMISEVDQNSAGIMEEIDKCKNSVLEKKKLLEEEKEQFQKAAYAVLEMLNNRN</sequence>
<accession>A0A5C7HZA2</accession>
<gene>
    <name evidence="1" type="ORF">EZV62_013431</name>
</gene>
<proteinExistence type="predicted"/>
<name>A0A5C7HZA2_9ROSI</name>
<organism evidence="1 2">
    <name type="scientific">Acer yangbiense</name>
    <dbReference type="NCBI Taxonomy" id="1000413"/>
    <lineage>
        <taxon>Eukaryota</taxon>
        <taxon>Viridiplantae</taxon>
        <taxon>Streptophyta</taxon>
        <taxon>Embryophyta</taxon>
        <taxon>Tracheophyta</taxon>
        <taxon>Spermatophyta</taxon>
        <taxon>Magnoliopsida</taxon>
        <taxon>eudicotyledons</taxon>
        <taxon>Gunneridae</taxon>
        <taxon>Pentapetalae</taxon>
        <taxon>rosids</taxon>
        <taxon>malvids</taxon>
        <taxon>Sapindales</taxon>
        <taxon>Sapindaceae</taxon>
        <taxon>Hippocastanoideae</taxon>
        <taxon>Acereae</taxon>
        <taxon>Acer</taxon>
    </lineage>
</organism>
<comment type="caution">
    <text evidence="1">The sequence shown here is derived from an EMBL/GenBank/DDBJ whole genome shotgun (WGS) entry which is preliminary data.</text>
</comment>
<dbReference type="AlphaFoldDB" id="A0A5C7HZA2"/>
<reference evidence="2" key="1">
    <citation type="journal article" date="2019" name="Gigascience">
        <title>De novo genome assembly of the endangered Acer yangbiense, a plant species with extremely small populations endemic to Yunnan Province, China.</title>
        <authorList>
            <person name="Yang J."/>
            <person name="Wariss H.M."/>
            <person name="Tao L."/>
            <person name="Zhang R."/>
            <person name="Yun Q."/>
            <person name="Hollingsworth P."/>
            <person name="Dao Z."/>
            <person name="Luo G."/>
            <person name="Guo H."/>
            <person name="Ma Y."/>
            <person name="Sun W."/>
        </authorList>
    </citation>
    <scope>NUCLEOTIDE SEQUENCE [LARGE SCALE GENOMIC DNA]</scope>
    <source>
        <strain evidence="2">cv. Malutang</strain>
    </source>
</reference>
<evidence type="ECO:0000313" key="1">
    <source>
        <dbReference type="EMBL" id="TXG62068.1"/>
    </source>
</evidence>
<dbReference type="EMBL" id="VAHF01000005">
    <property type="protein sequence ID" value="TXG62068.1"/>
    <property type="molecule type" value="Genomic_DNA"/>
</dbReference>
<evidence type="ECO:0000313" key="2">
    <source>
        <dbReference type="Proteomes" id="UP000323000"/>
    </source>
</evidence>
<dbReference type="PANTHER" id="PTHR36800:SF1">
    <property type="entry name" value="POLYAMINE-MODULATED FACTOR 1-BINDING PROTEIN"/>
    <property type="match status" value="1"/>
</dbReference>